<dbReference type="AlphaFoldDB" id="A0A8H4X049"/>
<dbReference type="EMBL" id="JABEXW010000732">
    <property type="protein sequence ID" value="KAF4957258.1"/>
    <property type="molecule type" value="Genomic_DNA"/>
</dbReference>
<reference evidence="1" key="2">
    <citation type="submission" date="2020-05" db="EMBL/GenBank/DDBJ databases">
        <authorList>
            <person name="Kim H.-S."/>
            <person name="Proctor R.H."/>
            <person name="Brown D.W."/>
        </authorList>
    </citation>
    <scope>NUCLEOTIDE SEQUENCE</scope>
    <source>
        <strain evidence="1">NRRL 20472</strain>
    </source>
</reference>
<dbReference type="Proteomes" id="UP000622797">
    <property type="component" value="Unassembled WGS sequence"/>
</dbReference>
<accession>A0A8H4X049</accession>
<name>A0A8H4X049_9HYPO</name>
<keyword evidence="2" id="KW-1185">Reference proteome</keyword>
<gene>
    <name evidence="1" type="ORF">FSARC_11354</name>
</gene>
<comment type="caution">
    <text evidence="1">The sequence shown here is derived from an EMBL/GenBank/DDBJ whole genome shotgun (WGS) entry which is preliminary data.</text>
</comment>
<evidence type="ECO:0000313" key="2">
    <source>
        <dbReference type="Proteomes" id="UP000622797"/>
    </source>
</evidence>
<reference evidence="1" key="1">
    <citation type="journal article" date="2020" name="BMC Genomics">
        <title>Correction to: Identification and distribution of gene clusters required for synthesis of sphingolipid metabolism inhibitors in diverse species of the filamentous fungus Fusarium.</title>
        <authorList>
            <person name="Kim H.S."/>
            <person name="Lohmar J.M."/>
            <person name="Busman M."/>
            <person name="Brown D.W."/>
            <person name="Naumann T.A."/>
            <person name="Divon H.H."/>
            <person name="Lysoe E."/>
            <person name="Uhlig S."/>
            <person name="Proctor R.H."/>
        </authorList>
    </citation>
    <scope>NUCLEOTIDE SEQUENCE</scope>
    <source>
        <strain evidence="1">NRRL 20472</strain>
    </source>
</reference>
<dbReference type="OrthoDB" id="10342978at2759"/>
<evidence type="ECO:0000313" key="1">
    <source>
        <dbReference type="EMBL" id="KAF4957258.1"/>
    </source>
</evidence>
<sequence length="75" mass="8464">MSSKIEESAPASELLAWEENKSAPAPALPKCTCSYCLKPLSDAEIDAMSLDEIWEYSKNKAKEEAELWEQEKNKK</sequence>
<organism evidence="1 2">
    <name type="scientific">Fusarium sarcochroum</name>
    <dbReference type="NCBI Taxonomy" id="1208366"/>
    <lineage>
        <taxon>Eukaryota</taxon>
        <taxon>Fungi</taxon>
        <taxon>Dikarya</taxon>
        <taxon>Ascomycota</taxon>
        <taxon>Pezizomycotina</taxon>
        <taxon>Sordariomycetes</taxon>
        <taxon>Hypocreomycetidae</taxon>
        <taxon>Hypocreales</taxon>
        <taxon>Nectriaceae</taxon>
        <taxon>Fusarium</taxon>
        <taxon>Fusarium lateritium species complex</taxon>
    </lineage>
</organism>
<protein>
    <submittedName>
        <fullName evidence="1">Uncharacterized protein</fullName>
    </submittedName>
</protein>
<proteinExistence type="predicted"/>